<evidence type="ECO:0000313" key="7">
    <source>
        <dbReference type="Proteomes" id="UP000694864"/>
    </source>
</evidence>
<evidence type="ECO:0000259" key="6">
    <source>
        <dbReference type="Pfam" id="PF08263"/>
    </source>
</evidence>
<protein>
    <submittedName>
        <fullName evidence="8">Leucine-rich repeat receptor-like serine/threonine-protein kinase At2g24130</fullName>
    </submittedName>
</protein>
<name>A0ABM0T803_CAMSA</name>
<keyword evidence="2 5" id="KW-0732">Signal</keyword>
<evidence type="ECO:0000256" key="2">
    <source>
        <dbReference type="ARBA" id="ARBA00022729"/>
    </source>
</evidence>
<dbReference type="PANTHER" id="PTHR48060:SF21">
    <property type="entry name" value="L DOMAIN-LIKE PROTEIN"/>
    <property type="match status" value="1"/>
</dbReference>
<evidence type="ECO:0000256" key="5">
    <source>
        <dbReference type="SAM" id="SignalP"/>
    </source>
</evidence>
<evidence type="ECO:0000256" key="4">
    <source>
        <dbReference type="SAM" id="Coils"/>
    </source>
</evidence>
<dbReference type="InterPro" id="IPR053211">
    <property type="entry name" value="DNA_repair-toleration"/>
</dbReference>
<feature type="coiled-coil region" evidence="4">
    <location>
        <begin position="193"/>
        <end position="220"/>
    </location>
</feature>
<dbReference type="Pfam" id="PF13855">
    <property type="entry name" value="LRR_8"/>
    <property type="match status" value="1"/>
</dbReference>
<feature type="chain" id="PRO_5045707839" evidence="5">
    <location>
        <begin position="24"/>
        <end position="303"/>
    </location>
</feature>
<keyword evidence="7" id="KW-1185">Reference proteome</keyword>
<keyword evidence="1" id="KW-0433">Leucine-rich repeat</keyword>
<dbReference type="PANTHER" id="PTHR48060">
    <property type="entry name" value="DNA DAMAGE-REPAIR/TOLERATION PROTEIN DRT100"/>
    <property type="match status" value="1"/>
</dbReference>
<dbReference type="SUPFAM" id="SSF52058">
    <property type="entry name" value="L domain-like"/>
    <property type="match status" value="1"/>
</dbReference>
<reference evidence="8" key="2">
    <citation type="submission" date="2025-08" db="UniProtKB">
        <authorList>
            <consortium name="RefSeq"/>
        </authorList>
    </citation>
    <scope>IDENTIFICATION</scope>
    <source>
        <tissue evidence="8">Leaf</tissue>
    </source>
</reference>
<dbReference type="InterPro" id="IPR032675">
    <property type="entry name" value="LRR_dom_sf"/>
</dbReference>
<feature type="domain" description="Leucine-rich repeat-containing N-terminal plant-type" evidence="6">
    <location>
        <begin position="26"/>
        <end position="76"/>
    </location>
</feature>
<dbReference type="RefSeq" id="XP_010422249.1">
    <property type="nucleotide sequence ID" value="XM_010423947.2"/>
</dbReference>
<accession>A0ABM0T803</accession>
<dbReference type="Gene3D" id="3.80.10.10">
    <property type="entry name" value="Ribonuclease Inhibitor"/>
    <property type="match status" value="1"/>
</dbReference>
<dbReference type="GeneID" id="104707572"/>
<keyword evidence="4" id="KW-0175">Coiled coil</keyword>
<keyword evidence="3" id="KW-0677">Repeat</keyword>
<dbReference type="InterPro" id="IPR001611">
    <property type="entry name" value="Leu-rich_rpt"/>
</dbReference>
<reference evidence="7" key="1">
    <citation type="journal article" date="2014" name="Nat. Commun.">
        <title>The emerging biofuel crop Camelina sativa retains a highly undifferentiated hexaploid genome structure.</title>
        <authorList>
            <person name="Kagale S."/>
            <person name="Koh C."/>
            <person name="Nixon J."/>
            <person name="Bollina V."/>
            <person name="Clarke W.E."/>
            <person name="Tuteja R."/>
            <person name="Spillane C."/>
            <person name="Robinson S.J."/>
            <person name="Links M.G."/>
            <person name="Clarke C."/>
            <person name="Higgins E.E."/>
            <person name="Huebert T."/>
            <person name="Sharpe A.G."/>
            <person name="Parkin I.A."/>
        </authorList>
    </citation>
    <scope>NUCLEOTIDE SEQUENCE [LARGE SCALE GENOMIC DNA]</scope>
    <source>
        <strain evidence="7">cv. DH55</strain>
    </source>
</reference>
<organism evidence="7 8">
    <name type="scientific">Camelina sativa</name>
    <name type="common">False flax</name>
    <name type="synonym">Myagrum sativum</name>
    <dbReference type="NCBI Taxonomy" id="90675"/>
    <lineage>
        <taxon>Eukaryota</taxon>
        <taxon>Viridiplantae</taxon>
        <taxon>Streptophyta</taxon>
        <taxon>Embryophyta</taxon>
        <taxon>Tracheophyta</taxon>
        <taxon>Spermatophyta</taxon>
        <taxon>Magnoliopsida</taxon>
        <taxon>eudicotyledons</taxon>
        <taxon>Gunneridae</taxon>
        <taxon>Pentapetalae</taxon>
        <taxon>rosids</taxon>
        <taxon>malvids</taxon>
        <taxon>Brassicales</taxon>
        <taxon>Brassicaceae</taxon>
        <taxon>Camelineae</taxon>
        <taxon>Camelina</taxon>
    </lineage>
</organism>
<dbReference type="InterPro" id="IPR013210">
    <property type="entry name" value="LRR_N_plant-typ"/>
</dbReference>
<dbReference type="Proteomes" id="UP000694864">
    <property type="component" value="Chromosome 8"/>
</dbReference>
<evidence type="ECO:0000313" key="8">
    <source>
        <dbReference type="RefSeq" id="XP_010422249.1"/>
    </source>
</evidence>
<sequence>MLKQCPLSCLLFIFFFIPKLSFSCPQDQGKSLLEFKNLLMTHNVKNRSTGEIDLMERFKTWRPNSDCCKWQLVRCNARSPSREVIGEIPGDAFVNLTSLISLDMSENSFHGSIPPTLYSLKSLRHLDLSRNVIGGMLSGDIKELKNLQELILDENLIVGLNETFLVASIIEKLPPTWKDFKTHLKHIHEDRSLEQLILKLRVEEENRKNEKSEFSSMEAKANVVEGNSSKFKGFKKNKNVKRTFIPPKGSNFKKKPQGACWVCGKHGIELRSVAIRKKGHHVEKQIMQTSSKISSLRSFPKQT</sequence>
<feature type="signal peptide" evidence="5">
    <location>
        <begin position="1"/>
        <end position="23"/>
    </location>
</feature>
<proteinExistence type="predicted"/>
<evidence type="ECO:0000256" key="3">
    <source>
        <dbReference type="ARBA" id="ARBA00022737"/>
    </source>
</evidence>
<evidence type="ECO:0000256" key="1">
    <source>
        <dbReference type="ARBA" id="ARBA00022614"/>
    </source>
</evidence>
<dbReference type="Pfam" id="PF08263">
    <property type="entry name" value="LRRNT_2"/>
    <property type="match status" value="1"/>
</dbReference>
<gene>
    <name evidence="8" type="primary">LOC104707572</name>
</gene>